<evidence type="ECO:0000256" key="7">
    <source>
        <dbReference type="ARBA" id="ARBA00023136"/>
    </source>
</evidence>
<keyword evidence="3" id="KW-0813">Transport</keyword>
<feature type="transmembrane region" description="Helical" evidence="8">
    <location>
        <begin position="168"/>
        <end position="190"/>
    </location>
</feature>
<evidence type="ECO:0000256" key="8">
    <source>
        <dbReference type="SAM" id="Phobius"/>
    </source>
</evidence>
<feature type="transmembrane region" description="Helical" evidence="8">
    <location>
        <begin position="6"/>
        <end position="22"/>
    </location>
</feature>
<evidence type="ECO:0008006" key="11">
    <source>
        <dbReference type="Google" id="ProtNLM"/>
    </source>
</evidence>
<keyword evidence="10" id="KW-1185">Reference proteome</keyword>
<evidence type="ECO:0000256" key="1">
    <source>
        <dbReference type="ARBA" id="ARBA00004651"/>
    </source>
</evidence>
<dbReference type="Pfam" id="PF03547">
    <property type="entry name" value="Mem_trans"/>
    <property type="match status" value="1"/>
</dbReference>
<name>A0A7W6JYA8_9HYPH</name>
<organism evidence="9 10">
    <name type="scientific">Allorhizobium borbori</name>
    <dbReference type="NCBI Taxonomy" id="485907"/>
    <lineage>
        <taxon>Bacteria</taxon>
        <taxon>Pseudomonadati</taxon>
        <taxon>Pseudomonadota</taxon>
        <taxon>Alphaproteobacteria</taxon>
        <taxon>Hyphomicrobiales</taxon>
        <taxon>Rhizobiaceae</taxon>
        <taxon>Rhizobium/Agrobacterium group</taxon>
        <taxon>Allorhizobium</taxon>
    </lineage>
</organism>
<dbReference type="Gene3D" id="1.20.1530.20">
    <property type="match status" value="1"/>
</dbReference>
<dbReference type="InterPro" id="IPR004776">
    <property type="entry name" value="Mem_transp_PIN-like"/>
</dbReference>
<keyword evidence="6 8" id="KW-1133">Transmembrane helix</keyword>
<feature type="transmembrane region" description="Helical" evidence="8">
    <location>
        <begin position="196"/>
        <end position="218"/>
    </location>
</feature>
<evidence type="ECO:0000256" key="6">
    <source>
        <dbReference type="ARBA" id="ARBA00022989"/>
    </source>
</evidence>
<accession>A0A7W6JYA8</accession>
<dbReference type="InterPro" id="IPR038770">
    <property type="entry name" value="Na+/solute_symporter_sf"/>
</dbReference>
<evidence type="ECO:0000313" key="9">
    <source>
        <dbReference type="EMBL" id="MBB4101808.1"/>
    </source>
</evidence>
<feature type="transmembrane region" description="Helical" evidence="8">
    <location>
        <begin position="127"/>
        <end position="147"/>
    </location>
</feature>
<comment type="subcellular location">
    <subcellularLocation>
        <location evidence="1">Cell membrane</location>
        <topology evidence="1">Multi-pass membrane protein</topology>
    </subcellularLocation>
</comment>
<keyword evidence="7 8" id="KW-0472">Membrane</keyword>
<protein>
    <recommendedName>
        <fullName evidence="11">Transporter</fullName>
    </recommendedName>
</protein>
<dbReference type="PANTHER" id="PTHR36838">
    <property type="entry name" value="AUXIN EFFLUX CARRIER FAMILY PROTEIN"/>
    <property type="match status" value="1"/>
</dbReference>
<evidence type="ECO:0000256" key="2">
    <source>
        <dbReference type="ARBA" id="ARBA00010145"/>
    </source>
</evidence>
<dbReference type="RefSeq" id="WP_183788714.1">
    <property type="nucleotide sequence ID" value="NZ_JACIDU010000001.1"/>
</dbReference>
<dbReference type="GO" id="GO:0005886">
    <property type="term" value="C:plasma membrane"/>
    <property type="evidence" value="ECO:0007669"/>
    <property type="project" value="UniProtKB-SubCell"/>
</dbReference>
<keyword evidence="4" id="KW-1003">Cell membrane</keyword>
<keyword evidence="5 8" id="KW-0812">Transmembrane</keyword>
<evidence type="ECO:0000256" key="4">
    <source>
        <dbReference type="ARBA" id="ARBA00022475"/>
    </source>
</evidence>
<feature type="transmembrane region" description="Helical" evidence="8">
    <location>
        <begin position="65"/>
        <end position="84"/>
    </location>
</feature>
<dbReference type="Proteomes" id="UP000584824">
    <property type="component" value="Unassembled WGS sequence"/>
</dbReference>
<feature type="transmembrane region" description="Helical" evidence="8">
    <location>
        <begin position="230"/>
        <end position="249"/>
    </location>
</feature>
<evidence type="ECO:0000313" key="10">
    <source>
        <dbReference type="Proteomes" id="UP000584824"/>
    </source>
</evidence>
<dbReference type="PANTHER" id="PTHR36838:SF3">
    <property type="entry name" value="TRANSPORTER AUXIN EFFLUX CARRIER EC FAMILY"/>
    <property type="match status" value="1"/>
</dbReference>
<reference evidence="9 10" key="1">
    <citation type="submission" date="2020-08" db="EMBL/GenBank/DDBJ databases">
        <title>Genomic Encyclopedia of Type Strains, Phase IV (KMG-IV): sequencing the most valuable type-strain genomes for metagenomic binning, comparative biology and taxonomic classification.</title>
        <authorList>
            <person name="Goeker M."/>
        </authorList>
    </citation>
    <scope>NUCLEOTIDE SEQUENCE [LARGE SCALE GENOMIC DNA]</scope>
    <source>
        <strain evidence="9 10">DSM 26385</strain>
    </source>
</reference>
<dbReference type="GO" id="GO:0055085">
    <property type="term" value="P:transmembrane transport"/>
    <property type="evidence" value="ECO:0007669"/>
    <property type="project" value="InterPro"/>
</dbReference>
<comment type="similarity">
    <text evidence="2">Belongs to the auxin efflux carrier (TC 2.A.69) family.</text>
</comment>
<feature type="transmembrane region" description="Helical" evidence="8">
    <location>
        <begin position="96"/>
        <end position="115"/>
    </location>
</feature>
<gene>
    <name evidence="9" type="ORF">GGQ66_000324</name>
</gene>
<feature type="transmembrane region" description="Helical" evidence="8">
    <location>
        <begin position="261"/>
        <end position="281"/>
    </location>
</feature>
<proteinExistence type="inferred from homology"/>
<feature type="transmembrane region" description="Helical" evidence="8">
    <location>
        <begin position="290"/>
        <end position="312"/>
    </location>
</feature>
<evidence type="ECO:0000256" key="3">
    <source>
        <dbReference type="ARBA" id="ARBA00022448"/>
    </source>
</evidence>
<sequence length="314" mass="32952">MYAIALNVAPIFTLILIGWLLARTGLLKPSVGDGLGEFVFKIALPVLIFRTLVEADFNGLSPFRLWGSYFFGVAVTWTTGHLIATRIFGRDATMGVIAGISASFANNVFIGLPLVGNIVGHDGLVPLSILLAVHLPIMMITGTILMENAKFKLEGGTKRPVSAILRQVGRNLVTNPLVIAMASGVAVNFVELPMTTIGSTVLAQIAGIAGPAALIALGMSLTRYSISGNVGLSGVMTLLKLILMPAAVWLGAHGLGLSPTWALALVLTSCLPTGINSWLLATRFNTGQPLAASTITMSTATGILSVSFWAWLLT</sequence>
<comment type="caution">
    <text evidence="9">The sequence shown here is derived from an EMBL/GenBank/DDBJ whole genome shotgun (WGS) entry which is preliminary data.</text>
</comment>
<dbReference type="AlphaFoldDB" id="A0A7W6JYA8"/>
<dbReference type="EMBL" id="JACIDU010000001">
    <property type="protein sequence ID" value="MBB4101808.1"/>
    <property type="molecule type" value="Genomic_DNA"/>
</dbReference>
<evidence type="ECO:0000256" key="5">
    <source>
        <dbReference type="ARBA" id="ARBA00022692"/>
    </source>
</evidence>